<sequence>MTVSIASFPIAPPPAHSVVYAALDLGTNNCRLLVARPASGGFRVLDAFSRIVRLGEGLARTGALSDAAMDRTIAALAVCAQKVRSRRVDHLRAVATEACRRASNCGHFLDRVRAETGLEIETIPASEEARLVLAGCGPLLDPHAARALLFDIGGGSTELLWVGLEGREPEMLGYASLPMGVVTLADRYGGREVSPDLYYAMRDEATSALALFDDEHGISDWIQRGRMQMLGSSGTVTTLAGVHLELPRYNRSLVDGIVLDRTSIDAASDRLLAMDYAGRAAHPCIGPERADLVLAGCAILSAITGRWPCPRLRVADRGVREGILYGLMARNGRRGRMGRT</sequence>
<dbReference type="Gene3D" id="3.30.420.150">
    <property type="entry name" value="Exopolyphosphatase. Domain 2"/>
    <property type="match status" value="1"/>
</dbReference>
<organism evidence="2 3">
    <name type="scientific">Stella humosa</name>
    <dbReference type="NCBI Taxonomy" id="94"/>
    <lineage>
        <taxon>Bacteria</taxon>
        <taxon>Pseudomonadati</taxon>
        <taxon>Pseudomonadota</taxon>
        <taxon>Alphaproteobacteria</taxon>
        <taxon>Rhodospirillales</taxon>
        <taxon>Stellaceae</taxon>
        <taxon>Stella</taxon>
    </lineage>
</organism>
<accession>A0A3N1MEG0</accession>
<dbReference type="CDD" id="cd24054">
    <property type="entry name" value="ASKHA_NBD_AaPPX-GppA_MtPPX2-like"/>
    <property type="match status" value="1"/>
</dbReference>
<dbReference type="GO" id="GO:0016462">
    <property type="term" value="F:pyrophosphatase activity"/>
    <property type="evidence" value="ECO:0007669"/>
    <property type="project" value="TreeGrafter"/>
</dbReference>
<gene>
    <name evidence="2" type="ORF">EDC65_1337</name>
</gene>
<dbReference type="PANTHER" id="PTHR30005">
    <property type="entry name" value="EXOPOLYPHOSPHATASE"/>
    <property type="match status" value="1"/>
</dbReference>
<keyword evidence="3" id="KW-1185">Reference proteome</keyword>
<dbReference type="PANTHER" id="PTHR30005:SF0">
    <property type="entry name" value="RETROGRADE REGULATION PROTEIN 2"/>
    <property type="match status" value="1"/>
</dbReference>
<protein>
    <submittedName>
        <fullName evidence="2">Exopolyphosphatase/guanosine-5'-triphosphate, 3'-diphosphate pyrophosphatase</fullName>
    </submittedName>
</protein>
<dbReference type="Proteomes" id="UP000278222">
    <property type="component" value="Unassembled WGS sequence"/>
</dbReference>
<evidence type="ECO:0000259" key="1">
    <source>
        <dbReference type="Pfam" id="PF02541"/>
    </source>
</evidence>
<comment type="caution">
    <text evidence="2">The sequence shown here is derived from an EMBL/GenBank/DDBJ whole genome shotgun (WGS) entry which is preliminary data.</text>
</comment>
<dbReference type="RefSeq" id="WP_123688934.1">
    <property type="nucleotide sequence ID" value="NZ_RJKX01000013.1"/>
</dbReference>
<dbReference type="InterPro" id="IPR050273">
    <property type="entry name" value="GppA/Ppx_hydrolase"/>
</dbReference>
<dbReference type="EMBL" id="RJKX01000013">
    <property type="protein sequence ID" value="ROP99555.1"/>
    <property type="molecule type" value="Genomic_DNA"/>
</dbReference>
<proteinExistence type="predicted"/>
<dbReference type="InterPro" id="IPR003695">
    <property type="entry name" value="Ppx_GppA_N"/>
</dbReference>
<dbReference type="SUPFAM" id="SSF53067">
    <property type="entry name" value="Actin-like ATPase domain"/>
    <property type="match status" value="2"/>
</dbReference>
<evidence type="ECO:0000313" key="3">
    <source>
        <dbReference type="Proteomes" id="UP000278222"/>
    </source>
</evidence>
<dbReference type="Pfam" id="PF02541">
    <property type="entry name" value="Ppx-GppA"/>
    <property type="match status" value="1"/>
</dbReference>
<dbReference type="AlphaFoldDB" id="A0A3N1MEG0"/>
<dbReference type="Gene3D" id="3.30.420.40">
    <property type="match status" value="1"/>
</dbReference>
<name>A0A3N1MEG0_9PROT</name>
<evidence type="ECO:0000313" key="2">
    <source>
        <dbReference type="EMBL" id="ROP99555.1"/>
    </source>
</evidence>
<feature type="domain" description="Ppx/GppA phosphatase N-terminal" evidence="1">
    <location>
        <begin position="34"/>
        <end position="329"/>
    </location>
</feature>
<dbReference type="OrthoDB" id="9793035at2"/>
<dbReference type="InterPro" id="IPR043129">
    <property type="entry name" value="ATPase_NBD"/>
</dbReference>
<reference evidence="2 3" key="1">
    <citation type="submission" date="2018-11" db="EMBL/GenBank/DDBJ databases">
        <title>Genomic Encyclopedia of Type Strains, Phase IV (KMG-IV): sequencing the most valuable type-strain genomes for metagenomic binning, comparative biology and taxonomic classification.</title>
        <authorList>
            <person name="Goeker M."/>
        </authorList>
    </citation>
    <scope>NUCLEOTIDE SEQUENCE [LARGE SCALE GENOMIC DNA]</scope>
    <source>
        <strain evidence="2 3">DSM 5900</strain>
    </source>
</reference>